<keyword evidence="1" id="KW-0472">Membrane</keyword>
<keyword evidence="3" id="KW-1185">Reference proteome</keyword>
<protein>
    <submittedName>
        <fullName evidence="2">Conjugal transfer protein</fullName>
    </submittedName>
</protein>
<sequence>MDETAGGTRPGKAASTIPWNVQDEKSGTLFARRLGRGLLWTVVALAAVTGLRSWFFPDRPAPAPPPVVKSGPDYPTDAARAVASRWATAYLTWDEKNPTARQTALAMDMPSDANTALGWDGKGRQSVDELYAGEVTVLQHGQARVHVEAHVIANGGSADQGNWLALDVPVAQTHGRIVVSGEPGIVGLDLDSVTVPTPSPTQPDVDMSQQTKDVISQFFTAYASGNASTVAAPGADIPTLPKGFTLASVQDWNVDAGSGANRSGTAVIKWQTAGGTIEQTYRVVITRVASASAQRWQVSDLHGGAY</sequence>
<dbReference type="Pfam" id="PF12642">
    <property type="entry name" value="TpcC"/>
    <property type="match status" value="1"/>
</dbReference>
<dbReference type="CDD" id="cd16386">
    <property type="entry name" value="TcpC_N"/>
    <property type="match status" value="1"/>
</dbReference>
<feature type="transmembrane region" description="Helical" evidence="1">
    <location>
        <begin position="37"/>
        <end position="56"/>
    </location>
</feature>
<name>A0ABT5Z3Z9_9ACTN</name>
<evidence type="ECO:0000313" key="3">
    <source>
        <dbReference type="Proteomes" id="UP001220022"/>
    </source>
</evidence>
<accession>A0ABT5Z3Z9</accession>
<dbReference type="CDD" id="cd16428">
    <property type="entry name" value="TcpC_C"/>
    <property type="match status" value="1"/>
</dbReference>
<keyword evidence="1" id="KW-0812">Transmembrane</keyword>
<dbReference type="InterPro" id="IPR024735">
    <property type="entry name" value="TcpC"/>
</dbReference>
<evidence type="ECO:0000313" key="2">
    <source>
        <dbReference type="EMBL" id="MDF2258528.1"/>
    </source>
</evidence>
<comment type="caution">
    <text evidence="2">The sequence shown here is derived from an EMBL/GenBank/DDBJ whole genome shotgun (WGS) entry which is preliminary data.</text>
</comment>
<dbReference type="EMBL" id="JARHTQ010000016">
    <property type="protein sequence ID" value="MDF2258528.1"/>
    <property type="molecule type" value="Genomic_DNA"/>
</dbReference>
<dbReference type="Proteomes" id="UP001220022">
    <property type="component" value="Unassembled WGS sequence"/>
</dbReference>
<keyword evidence="1" id="KW-1133">Transmembrane helix</keyword>
<gene>
    <name evidence="2" type="ORF">P2L57_23230</name>
</gene>
<reference evidence="2 3" key="1">
    <citation type="submission" date="2023-03" db="EMBL/GenBank/DDBJ databases">
        <title>Draft genome sequence of type strain Streptomyces ferralitis JCM 14344.</title>
        <authorList>
            <person name="Klaysubun C."/>
            <person name="Duangmal K."/>
        </authorList>
    </citation>
    <scope>NUCLEOTIDE SEQUENCE [LARGE SCALE GENOMIC DNA]</scope>
    <source>
        <strain evidence="2 3">JCM 14344</strain>
    </source>
</reference>
<dbReference type="Gene3D" id="3.10.450.540">
    <property type="match status" value="1"/>
</dbReference>
<organism evidence="2 3">
    <name type="scientific">Streptantibioticus ferralitis</name>
    <dbReference type="NCBI Taxonomy" id="236510"/>
    <lineage>
        <taxon>Bacteria</taxon>
        <taxon>Bacillati</taxon>
        <taxon>Actinomycetota</taxon>
        <taxon>Actinomycetes</taxon>
        <taxon>Kitasatosporales</taxon>
        <taxon>Streptomycetaceae</taxon>
        <taxon>Streptantibioticus</taxon>
    </lineage>
</organism>
<proteinExistence type="predicted"/>
<dbReference type="InterPro" id="IPR035628">
    <property type="entry name" value="TcpC_C"/>
</dbReference>
<evidence type="ECO:0000256" key="1">
    <source>
        <dbReference type="SAM" id="Phobius"/>
    </source>
</evidence>